<evidence type="ECO:0000313" key="2">
    <source>
        <dbReference type="Proteomes" id="UP001058120"/>
    </source>
</evidence>
<name>A0ABY5XZU3_9BACT</name>
<dbReference type="SUPFAM" id="SSF75169">
    <property type="entry name" value="DsrEFH-like"/>
    <property type="match status" value="1"/>
</dbReference>
<accession>A0ABY5XZU3</accession>
<dbReference type="Proteomes" id="UP001058120">
    <property type="component" value="Chromosome"/>
</dbReference>
<dbReference type="RefSeq" id="WP_334315012.1">
    <property type="nucleotide sequence ID" value="NZ_CP065938.1"/>
</dbReference>
<gene>
    <name evidence="1" type="ORF">JBF11_08280</name>
</gene>
<evidence type="ECO:0000313" key="1">
    <source>
        <dbReference type="EMBL" id="UWX05435.1"/>
    </source>
</evidence>
<protein>
    <submittedName>
        <fullName evidence="1">DsrE family protein</fullName>
    </submittedName>
</protein>
<proteinExistence type="predicted"/>
<keyword evidence="2" id="KW-1185">Reference proteome</keyword>
<sequence length="132" mass="14276">MAKTLTIMLTSGAAENEDALTAVKLAKAVLAKGHKVNIYLFGNAVNLSKTETPITGDLHINQTLIDHIEKNKVIKKLIELGELGANISTCHTNEHARGIEAYPYAGNIQWGDIGGTFTKFLMTSDVFLTIGH</sequence>
<organism evidence="1 2">
    <name type="scientific">Taurinivorans muris</name>
    <dbReference type="NCBI Taxonomy" id="2787751"/>
    <lineage>
        <taxon>Bacteria</taxon>
        <taxon>Pseudomonadati</taxon>
        <taxon>Thermodesulfobacteriota</taxon>
        <taxon>Desulfovibrionia</taxon>
        <taxon>Desulfovibrionales</taxon>
        <taxon>Desulfovibrionaceae</taxon>
        <taxon>Taurinivorans</taxon>
    </lineage>
</organism>
<dbReference type="InterPro" id="IPR003787">
    <property type="entry name" value="Sulphur_relay_DsrE/F-like"/>
</dbReference>
<reference evidence="1" key="1">
    <citation type="submission" date="2020-12" db="EMBL/GenBank/DDBJ databases">
        <title>Taurinivorans muris gen. nov., sp. nov., fundamental and realized metabolic niche of a ubiquitous sulfidogenic bacterium in the murine intestine.</title>
        <authorList>
            <person name="Ye H."/>
            <person name="Hanson B.T."/>
            <person name="Loy A."/>
        </authorList>
    </citation>
    <scope>NUCLEOTIDE SEQUENCE</scope>
    <source>
        <strain evidence="1">LT0009</strain>
    </source>
</reference>
<dbReference type="Pfam" id="PF02635">
    <property type="entry name" value="DsrE"/>
    <property type="match status" value="1"/>
</dbReference>
<dbReference type="EMBL" id="CP065938">
    <property type="protein sequence ID" value="UWX05435.1"/>
    <property type="molecule type" value="Genomic_DNA"/>
</dbReference>
<dbReference type="Gene3D" id="3.40.1260.10">
    <property type="entry name" value="DsrEFH-like"/>
    <property type="match status" value="1"/>
</dbReference>
<dbReference type="InterPro" id="IPR027396">
    <property type="entry name" value="DsrEFH-like"/>
</dbReference>